<evidence type="ECO:0000256" key="6">
    <source>
        <dbReference type="SAM" id="Phobius"/>
    </source>
</evidence>
<protein>
    <recommendedName>
        <fullName evidence="10">Autophagy-related protein 27</fullName>
    </recommendedName>
</protein>
<reference evidence="8 9" key="1">
    <citation type="submission" date="2021-09" db="EMBL/GenBank/DDBJ databases">
        <title>Genomic insights and catalytic innovation underlie evolution of tropane alkaloids biosynthesis.</title>
        <authorList>
            <person name="Wang Y.-J."/>
            <person name="Tian T."/>
            <person name="Huang J.-P."/>
            <person name="Huang S.-X."/>
        </authorList>
    </citation>
    <scope>NUCLEOTIDE SEQUENCE [LARGE SCALE GENOMIC DNA]</scope>
    <source>
        <strain evidence="8">KIB-2018</strain>
        <tissue evidence="8">Leaf</tissue>
    </source>
</reference>
<dbReference type="PANTHER" id="PTHR15071:SF0">
    <property type="entry name" value="MANNOSE 6-PHOSPHATE RECEPTOR-LIKE PROTEIN 1"/>
    <property type="match status" value="1"/>
</dbReference>
<dbReference type="PANTHER" id="PTHR15071">
    <property type="entry name" value="MANNOSE-6-PHOSPHATE RECEPTOR FAMILY MEMBER"/>
    <property type="match status" value="1"/>
</dbReference>
<evidence type="ECO:0000256" key="3">
    <source>
        <dbReference type="ARBA" id="ARBA00022729"/>
    </source>
</evidence>
<accession>A0AAV8TTM1</accession>
<evidence type="ECO:0000256" key="4">
    <source>
        <dbReference type="ARBA" id="ARBA00022989"/>
    </source>
</evidence>
<comment type="caution">
    <text evidence="8">The sequence shown here is derived from an EMBL/GenBank/DDBJ whole genome shotgun (WGS) entry which is preliminary data.</text>
</comment>
<evidence type="ECO:0000313" key="9">
    <source>
        <dbReference type="Proteomes" id="UP001159364"/>
    </source>
</evidence>
<feature type="transmembrane region" description="Helical" evidence="6">
    <location>
        <begin position="205"/>
        <end position="229"/>
    </location>
</feature>
<sequence>MILSRNLAQCFAVMLFIWVATLLRVGSVPVVCEHSFYDGAKLYNFSLASRLPTYPHGVVSEDGFYLVAANKTVLWFQLCDGMIFNHHPPRCLDCMDCGGPEHCGMECSALMGDNIGGYDVCKTIGYASSTVINVIENKNPSKGVVVKMSRKAPAGNCSLSVFVLCDSNGVQGPLSLEKLGTCDYATVLKHPSGCPTIISVHGTGWGWFSILILIILCLFGAYLLVGTVYRCFFLGIRGWDIIPNLEFWGGVPQRIQSSFASLVRKVRRSSEGHRSSYSAVNF</sequence>
<keyword evidence="2 6" id="KW-0812">Transmembrane</keyword>
<dbReference type="EMBL" id="JAIWQS010000003">
    <property type="protein sequence ID" value="KAJ8769414.1"/>
    <property type="molecule type" value="Genomic_DNA"/>
</dbReference>
<evidence type="ECO:0000256" key="5">
    <source>
        <dbReference type="ARBA" id="ARBA00023136"/>
    </source>
</evidence>
<dbReference type="AlphaFoldDB" id="A0AAV8TTM1"/>
<organism evidence="8 9">
    <name type="scientific">Erythroxylum novogranatense</name>
    <dbReference type="NCBI Taxonomy" id="1862640"/>
    <lineage>
        <taxon>Eukaryota</taxon>
        <taxon>Viridiplantae</taxon>
        <taxon>Streptophyta</taxon>
        <taxon>Embryophyta</taxon>
        <taxon>Tracheophyta</taxon>
        <taxon>Spermatophyta</taxon>
        <taxon>Magnoliopsida</taxon>
        <taxon>eudicotyledons</taxon>
        <taxon>Gunneridae</taxon>
        <taxon>Pentapetalae</taxon>
        <taxon>rosids</taxon>
        <taxon>fabids</taxon>
        <taxon>Malpighiales</taxon>
        <taxon>Erythroxylaceae</taxon>
        <taxon>Erythroxylum</taxon>
    </lineage>
</organism>
<keyword evidence="5 6" id="KW-0472">Membrane</keyword>
<feature type="chain" id="PRO_5043664492" description="Autophagy-related protein 27" evidence="7">
    <location>
        <begin position="23"/>
        <end position="282"/>
    </location>
</feature>
<comment type="subcellular location">
    <subcellularLocation>
        <location evidence="1">Membrane</location>
        <topology evidence="1">Single-pass membrane protein</topology>
    </subcellularLocation>
</comment>
<keyword evidence="9" id="KW-1185">Reference proteome</keyword>
<feature type="signal peptide" evidence="7">
    <location>
        <begin position="1"/>
        <end position="22"/>
    </location>
</feature>
<gene>
    <name evidence="8" type="ORF">K2173_002904</name>
</gene>
<dbReference type="GO" id="GO:0000139">
    <property type="term" value="C:Golgi membrane"/>
    <property type="evidence" value="ECO:0007669"/>
    <property type="project" value="UniProtKB-SubCell"/>
</dbReference>
<evidence type="ECO:0000256" key="2">
    <source>
        <dbReference type="ARBA" id="ARBA00022692"/>
    </source>
</evidence>
<proteinExistence type="predicted"/>
<dbReference type="Proteomes" id="UP001159364">
    <property type="component" value="Linkage Group LG03"/>
</dbReference>
<dbReference type="Pfam" id="PF09451">
    <property type="entry name" value="ATG27"/>
    <property type="match status" value="1"/>
</dbReference>
<evidence type="ECO:0000313" key="8">
    <source>
        <dbReference type="EMBL" id="KAJ8769414.1"/>
    </source>
</evidence>
<evidence type="ECO:0008006" key="10">
    <source>
        <dbReference type="Google" id="ProtNLM"/>
    </source>
</evidence>
<name>A0AAV8TTM1_9ROSI</name>
<dbReference type="InterPro" id="IPR018939">
    <property type="entry name" value="Autophagy-rel_prot_27"/>
</dbReference>
<evidence type="ECO:0000256" key="7">
    <source>
        <dbReference type="SAM" id="SignalP"/>
    </source>
</evidence>
<evidence type="ECO:0000256" key="1">
    <source>
        <dbReference type="ARBA" id="ARBA00004167"/>
    </source>
</evidence>
<keyword evidence="4 6" id="KW-1133">Transmembrane helix</keyword>
<keyword evidence="3 7" id="KW-0732">Signal</keyword>